<evidence type="ECO:0000256" key="3">
    <source>
        <dbReference type="PROSITE-ProRule" id="PRU00335"/>
    </source>
</evidence>
<protein>
    <submittedName>
        <fullName evidence="6">TetR family transcriptional regulator</fullName>
    </submittedName>
</protein>
<dbReference type="Pfam" id="PF17932">
    <property type="entry name" value="TetR_C_24"/>
    <property type="match status" value="1"/>
</dbReference>
<comment type="caution">
    <text evidence="6">The sequence shown here is derived from an EMBL/GenBank/DDBJ whole genome shotgun (WGS) entry which is preliminary data.</text>
</comment>
<dbReference type="Gene3D" id="1.10.357.10">
    <property type="entry name" value="Tetracycline Repressor, domain 2"/>
    <property type="match status" value="1"/>
</dbReference>
<dbReference type="PROSITE" id="PS50977">
    <property type="entry name" value="HTH_TETR_2"/>
    <property type="match status" value="1"/>
</dbReference>
<keyword evidence="7" id="KW-1185">Reference proteome</keyword>
<sequence>MTSTKTTPARAKAPQTGMEPAKTPRGRRAEASASEDDSRRNELIAKSAKLFREKGYEKTTVRDIAAAAGMQAGSWFYHFKTKHDILVAVMEQGLTRSLQDIEAIAAQSLPPREAFRQLVTTHLKTLLGPNNHFIAVLLYESRSLDKSAYGKITALMGRYEAIWDEAIDALHRSGDWTMPTKLDRLLLFGALNWTAQWYRLGAGISIEELAEQAITFILRSAPKKRGK</sequence>
<name>A0A0C2BT85_9BURK</name>
<evidence type="ECO:0000259" key="5">
    <source>
        <dbReference type="PROSITE" id="PS50977"/>
    </source>
</evidence>
<evidence type="ECO:0000313" key="7">
    <source>
        <dbReference type="Proteomes" id="UP000031572"/>
    </source>
</evidence>
<dbReference type="InterPro" id="IPR050109">
    <property type="entry name" value="HTH-type_TetR-like_transc_reg"/>
</dbReference>
<dbReference type="STRING" id="709839.TSA66_24385"/>
<gene>
    <name evidence="6" type="ORF">TSA66_24385</name>
</gene>
<dbReference type="RefSeq" id="WP_040041882.1">
    <property type="nucleotide sequence ID" value="NZ_JWJG01000028.1"/>
</dbReference>
<dbReference type="GO" id="GO:0003700">
    <property type="term" value="F:DNA-binding transcription factor activity"/>
    <property type="evidence" value="ECO:0007669"/>
    <property type="project" value="TreeGrafter"/>
</dbReference>
<accession>A0A0C2BT85</accession>
<dbReference type="InterPro" id="IPR009057">
    <property type="entry name" value="Homeodomain-like_sf"/>
</dbReference>
<feature type="region of interest" description="Disordered" evidence="4">
    <location>
        <begin position="1"/>
        <end position="40"/>
    </location>
</feature>
<dbReference type="PANTHER" id="PTHR30055:SF183">
    <property type="entry name" value="NUCLEOID OCCLUSION FACTOR SLMA"/>
    <property type="match status" value="1"/>
</dbReference>
<dbReference type="InterPro" id="IPR041490">
    <property type="entry name" value="KstR2_TetR_C"/>
</dbReference>
<dbReference type="InterPro" id="IPR001647">
    <property type="entry name" value="HTH_TetR"/>
</dbReference>
<dbReference type="Proteomes" id="UP000031572">
    <property type="component" value="Unassembled WGS sequence"/>
</dbReference>
<dbReference type="GO" id="GO:0000976">
    <property type="term" value="F:transcription cis-regulatory region binding"/>
    <property type="evidence" value="ECO:0007669"/>
    <property type="project" value="TreeGrafter"/>
</dbReference>
<feature type="domain" description="HTH tetR-type" evidence="5">
    <location>
        <begin position="37"/>
        <end position="97"/>
    </location>
</feature>
<feature type="DNA-binding region" description="H-T-H motif" evidence="3">
    <location>
        <begin position="60"/>
        <end position="79"/>
    </location>
</feature>
<evidence type="ECO:0000256" key="2">
    <source>
        <dbReference type="ARBA" id="ARBA00023125"/>
    </source>
</evidence>
<proteinExistence type="predicted"/>
<evidence type="ECO:0000256" key="4">
    <source>
        <dbReference type="SAM" id="MobiDB-lite"/>
    </source>
</evidence>
<dbReference type="PANTHER" id="PTHR30055">
    <property type="entry name" value="HTH-TYPE TRANSCRIPTIONAL REGULATOR RUTR"/>
    <property type="match status" value="1"/>
</dbReference>
<reference evidence="6 7" key="1">
    <citation type="submission" date="2014-12" db="EMBL/GenBank/DDBJ databases">
        <title>Denitrispirillum autotrophicum gen. nov., sp. nov., Denitrifying, Facultatively Autotrophic Bacteria Isolated from Rice Paddy Soil.</title>
        <authorList>
            <person name="Ishii S."/>
            <person name="Ashida N."/>
            <person name="Ohno H."/>
            <person name="Otsuka S."/>
            <person name="Yokota A."/>
            <person name="Senoo K."/>
        </authorList>
    </citation>
    <scope>NUCLEOTIDE SEQUENCE [LARGE SCALE GENOMIC DNA]</scope>
    <source>
        <strain evidence="6 7">TSA66</strain>
    </source>
</reference>
<dbReference type="InterPro" id="IPR036271">
    <property type="entry name" value="Tet_transcr_reg_TetR-rel_C_sf"/>
</dbReference>
<dbReference type="PRINTS" id="PR00455">
    <property type="entry name" value="HTHTETR"/>
</dbReference>
<keyword evidence="1" id="KW-0175">Coiled coil</keyword>
<evidence type="ECO:0000313" key="6">
    <source>
        <dbReference type="EMBL" id="KIF83254.1"/>
    </source>
</evidence>
<evidence type="ECO:0000256" key="1">
    <source>
        <dbReference type="ARBA" id="ARBA00023054"/>
    </source>
</evidence>
<dbReference type="SUPFAM" id="SSF48498">
    <property type="entry name" value="Tetracyclin repressor-like, C-terminal domain"/>
    <property type="match status" value="1"/>
</dbReference>
<dbReference type="SUPFAM" id="SSF46689">
    <property type="entry name" value="Homeodomain-like"/>
    <property type="match status" value="1"/>
</dbReference>
<organism evidence="6 7">
    <name type="scientific">Noviherbaspirillum autotrophicum</name>
    <dbReference type="NCBI Taxonomy" id="709839"/>
    <lineage>
        <taxon>Bacteria</taxon>
        <taxon>Pseudomonadati</taxon>
        <taxon>Pseudomonadota</taxon>
        <taxon>Betaproteobacteria</taxon>
        <taxon>Burkholderiales</taxon>
        <taxon>Oxalobacteraceae</taxon>
        <taxon>Noviherbaspirillum</taxon>
    </lineage>
</organism>
<dbReference type="EMBL" id="JWJG01000028">
    <property type="protein sequence ID" value="KIF83254.1"/>
    <property type="molecule type" value="Genomic_DNA"/>
</dbReference>
<dbReference type="AlphaFoldDB" id="A0A0C2BT85"/>
<keyword evidence="2 3" id="KW-0238">DNA-binding</keyword>
<dbReference type="Pfam" id="PF00440">
    <property type="entry name" value="TetR_N"/>
    <property type="match status" value="1"/>
</dbReference>